<proteinExistence type="predicted"/>
<dbReference type="Proteomes" id="UP000613743">
    <property type="component" value="Unassembled WGS sequence"/>
</dbReference>
<organism evidence="1 2">
    <name type="scientific">Shewanella gelidii</name>
    <dbReference type="NCBI Taxonomy" id="1642821"/>
    <lineage>
        <taxon>Bacteria</taxon>
        <taxon>Pseudomonadati</taxon>
        <taxon>Pseudomonadota</taxon>
        <taxon>Gammaproteobacteria</taxon>
        <taxon>Alteromonadales</taxon>
        <taxon>Shewanellaceae</taxon>
        <taxon>Shewanella</taxon>
    </lineage>
</organism>
<dbReference type="RefSeq" id="WP_188922103.1">
    <property type="nucleotide sequence ID" value="NZ_BMPZ01000009.1"/>
</dbReference>
<dbReference type="AlphaFoldDB" id="A0A917NCR8"/>
<dbReference type="EMBL" id="BMPZ01000009">
    <property type="protein sequence ID" value="GGI89278.1"/>
    <property type="molecule type" value="Genomic_DNA"/>
</dbReference>
<keyword evidence="2" id="KW-1185">Reference proteome</keyword>
<evidence type="ECO:0000313" key="2">
    <source>
        <dbReference type="Proteomes" id="UP000613743"/>
    </source>
</evidence>
<accession>A0A917NCR8</accession>
<reference evidence="1" key="1">
    <citation type="journal article" date="2014" name="Int. J. Syst. Evol. Microbiol.">
        <title>Complete genome sequence of Corynebacterium casei LMG S-19264T (=DSM 44701T), isolated from a smear-ripened cheese.</title>
        <authorList>
            <consortium name="US DOE Joint Genome Institute (JGI-PGF)"/>
            <person name="Walter F."/>
            <person name="Albersmeier A."/>
            <person name="Kalinowski J."/>
            <person name="Ruckert C."/>
        </authorList>
    </citation>
    <scope>NUCLEOTIDE SEQUENCE</scope>
    <source>
        <strain evidence="1">JCM 30804</strain>
    </source>
</reference>
<sequence>MKRGSKGSDKELDSYSKMSLPDLNKEIERCMWGSKNGGTTAGRKSYFKRLLWLEEIREDVHGIEAPRRDFRKH</sequence>
<protein>
    <submittedName>
        <fullName evidence="1">Uncharacterized protein</fullName>
    </submittedName>
</protein>
<reference evidence="1" key="2">
    <citation type="submission" date="2020-09" db="EMBL/GenBank/DDBJ databases">
        <authorList>
            <person name="Sun Q."/>
            <person name="Ohkuma M."/>
        </authorList>
    </citation>
    <scope>NUCLEOTIDE SEQUENCE</scope>
    <source>
        <strain evidence="1">JCM 30804</strain>
    </source>
</reference>
<evidence type="ECO:0000313" key="1">
    <source>
        <dbReference type="EMBL" id="GGI89278.1"/>
    </source>
</evidence>
<gene>
    <name evidence="1" type="ORF">GCM10009332_28350</name>
</gene>
<name>A0A917NCR8_9GAMM</name>
<comment type="caution">
    <text evidence="1">The sequence shown here is derived from an EMBL/GenBank/DDBJ whole genome shotgun (WGS) entry which is preliminary data.</text>
</comment>